<dbReference type="Pfam" id="PF01381">
    <property type="entry name" value="HTH_3"/>
    <property type="match status" value="1"/>
</dbReference>
<dbReference type="InterPro" id="IPR010982">
    <property type="entry name" value="Lambda_DNA-bd_dom_sf"/>
</dbReference>
<dbReference type="SMART" id="SM00530">
    <property type="entry name" value="HTH_XRE"/>
    <property type="match status" value="1"/>
</dbReference>
<dbReference type="GO" id="GO:0003677">
    <property type="term" value="F:DNA binding"/>
    <property type="evidence" value="ECO:0007669"/>
    <property type="project" value="InterPro"/>
</dbReference>
<dbReference type="AlphaFoldDB" id="A0A1Y1QF23"/>
<protein>
    <submittedName>
        <fullName evidence="2">Transcriptional regulator</fullName>
    </submittedName>
</protein>
<reference evidence="2 3" key="1">
    <citation type="submission" date="2017-01" db="EMBL/GenBank/DDBJ databases">
        <title>Novel large sulfur bacteria in the metagenomes of groundwater-fed chemosynthetic microbial mats in the Lake Huron basin.</title>
        <authorList>
            <person name="Sharrar A.M."/>
            <person name="Flood B.E."/>
            <person name="Bailey J.V."/>
            <person name="Jones D.S."/>
            <person name="Biddanda B."/>
            <person name="Ruberg S.A."/>
            <person name="Marcus D.N."/>
            <person name="Dick G.J."/>
        </authorList>
    </citation>
    <scope>NUCLEOTIDE SEQUENCE [LARGE SCALE GENOMIC DNA]</scope>
    <source>
        <strain evidence="2">A8</strain>
    </source>
</reference>
<dbReference type="Proteomes" id="UP000192491">
    <property type="component" value="Unassembled WGS sequence"/>
</dbReference>
<dbReference type="CDD" id="cd00093">
    <property type="entry name" value="HTH_XRE"/>
    <property type="match status" value="1"/>
</dbReference>
<dbReference type="PROSITE" id="PS50943">
    <property type="entry name" value="HTH_CROC1"/>
    <property type="match status" value="1"/>
</dbReference>
<evidence type="ECO:0000313" key="3">
    <source>
        <dbReference type="Proteomes" id="UP000192491"/>
    </source>
</evidence>
<dbReference type="EMBL" id="MTEJ01000358">
    <property type="protein sequence ID" value="OQX04110.1"/>
    <property type="molecule type" value="Genomic_DNA"/>
</dbReference>
<comment type="caution">
    <text evidence="2">The sequence shown here is derived from an EMBL/GenBank/DDBJ whole genome shotgun (WGS) entry which is preliminary data.</text>
</comment>
<feature type="domain" description="HTH cro/C1-type" evidence="1">
    <location>
        <begin position="34"/>
        <end position="90"/>
    </location>
</feature>
<sequence>MKQVFRDLKLQQTSHALECWRQAVLPTRPSNGWIHAIRAALGMTSVALAKRLGMTDAGLRHLEKAERDEAITLATLRKVATALDCELKYALIPRQPLEDVLTERAEQVARERVLPVAHSMALEDQGVYRAVTDKQIQQLAKALREGSRRELWR</sequence>
<gene>
    <name evidence="2" type="ORF">BWK73_37275</name>
</gene>
<dbReference type="NCBIfam" id="TIGR02612">
    <property type="entry name" value="mob_myst_A"/>
    <property type="match status" value="1"/>
</dbReference>
<accession>A0A1Y1QF23</accession>
<evidence type="ECO:0000313" key="2">
    <source>
        <dbReference type="EMBL" id="OQX04110.1"/>
    </source>
</evidence>
<organism evidence="2 3">
    <name type="scientific">Thiothrix lacustris</name>
    <dbReference type="NCBI Taxonomy" id="525917"/>
    <lineage>
        <taxon>Bacteria</taxon>
        <taxon>Pseudomonadati</taxon>
        <taxon>Pseudomonadota</taxon>
        <taxon>Gammaproteobacteria</taxon>
        <taxon>Thiotrichales</taxon>
        <taxon>Thiotrichaceae</taxon>
        <taxon>Thiothrix</taxon>
    </lineage>
</organism>
<dbReference type="Gene3D" id="1.10.260.40">
    <property type="entry name" value="lambda repressor-like DNA-binding domains"/>
    <property type="match status" value="1"/>
</dbReference>
<name>A0A1Y1QF23_9GAMM</name>
<dbReference type="InterPro" id="IPR001387">
    <property type="entry name" value="Cro/C1-type_HTH"/>
</dbReference>
<proteinExistence type="predicted"/>
<dbReference type="SUPFAM" id="SSF47413">
    <property type="entry name" value="lambda repressor-like DNA-binding domains"/>
    <property type="match status" value="1"/>
</dbReference>
<evidence type="ECO:0000259" key="1">
    <source>
        <dbReference type="PROSITE" id="PS50943"/>
    </source>
</evidence>
<dbReference type="InterPro" id="IPR013435">
    <property type="entry name" value="Mobile_mystery_prot_A"/>
</dbReference>